<dbReference type="STRING" id="8469.M7BKT0"/>
<feature type="region of interest" description="Disordered" evidence="1">
    <location>
        <begin position="1"/>
        <end position="32"/>
    </location>
</feature>
<accession>M7BKT0</accession>
<feature type="compositionally biased region" description="Gly residues" evidence="1">
    <location>
        <begin position="18"/>
        <end position="32"/>
    </location>
</feature>
<proteinExistence type="predicted"/>
<gene>
    <name evidence="2" type="ORF">UY3_10215</name>
</gene>
<dbReference type="AlphaFoldDB" id="M7BKT0"/>
<keyword evidence="3" id="KW-1185">Reference proteome</keyword>
<sequence length="174" mass="19634">MLAGERREEDGERREQGGVRGGSEGEMSGCGGVCGVDGDAGGGRRIQVHEDVGDTGVYRDIMGVQQCMEVNEVQGCGSYFREPWSMAIYHDRFIDLKKELRQILISSQVDGLPSLDQLVHQIVDGELILSEKPKQYLKRFFQQNIYKRLVEGSILSYLNYNNYHLPMYAWPGIV</sequence>
<dbReference type="EMBL" id="KB539463">
    <property type="protein sequence ID" value="EMP32648.1"/>
    <property type="molecule type" value="Genomic_DNA"/>
</dbReference>
<reference evidence="3" key="1">
    <citation type="journal article" date="2013" name="Nat. Genet.">
        <title>The draft genomes of soft-shell turtle and green sea turtle yield insights into the development and evolution of the turtle-specific body plan.</title>
        <authorList>
            <person name="Wang Z."/>
            <person name="Pascual-Anaya J."/>
            <person name="Zadissa A."/>
            <person name="Li W."/>
            <person name="Niimura Y."/>
            <person name="Huang Z."/>
            <person name="Li C."/>
            <person name="White S."/>
            <person name="Xiong Z."/>
            <person name="Fang D."/>
            <person name="Wang B."/>
            <person name="Ming Y."/>
            <person name="Chen Y."/>
            <person name="Zheng Y."/>
            <person name="Kuraku S."/>
            <person name="Pignatelli M."/>
            <person name="Herrero J."/>
            <person name="Beal K."/>
            <person name="Nozawa M."/>
            <person name="Li Q."/>
            <person name="Wang J."/>
            <person name="Zhang H."/>
            <person name="Yu L."/>
            <person name="Shigenobu S."/>
            <person name="Wang J."/>
            <person name="Liu J."/>
            <person name="Flicek P."/>
            <person name="Searle S."/>
            <person name="Wang J."/>
            <person name="Kuratani S."/>
            <person name="Yin Y."/>
            <person name="Aken B."/>
            <person name="Zhang G."/>
            <person name="Irie N."/>
        </authorList>
    </citation>
    <scope>NUCLEOTIDE SEQUENCE [LARGE SCALE GENOMIC DNA]</scope>
</reference>
<organism evidence="2 3">
    <name type="scientific">Chelonia mydas</name>
    <name type="common">Green sea-turtle</name>
    <name type="synonym">Chelonia agassizi</name>
    <dbReference type="NCBI Taxonomy" id="8469"/>
    <lineage>
        <taxon>Eukaryota</taxon>
        <taxon>Metazoa</taxon>
        <taxon>Chordata</taxon>
        <taxon>Craniata</taxon>
        <taxon>Vertebrata</taxon>
        <taxon>Euteleostomi</taxon>
        <taxon>Archelosauria</taxon>
        <taxon>Testudinata</taxon>
        <taxon>Testudines</taxon>
        <taxon>Cryptodira</taxon>
        <taxon>Durocryptodira</taxon>
        <taxon>Americhelydia</taxon>
        <taxon>Chelonioidea</taxon>
        <taxon>Cheloniidae</taxon>
        <taxon>Chelonia</taxon>
    </lineage>
</organism>
<evidence type="ECO:0000313" key="3">
    <source>
        <dbReference type="Proteomes" id="UP000031443"/>
    </source>
</evidence>
<name>M7BKT0_CHEMY</name>
<evidence type="ECO:0000256" key="1">
    <source>
        <dbReference type="SAM" id="MobiDB-lite"/>
    </source>
</evidence>
<feature type="compositionally biased region" description="Basic and acidic residues" evidence="1">
    <location>
        <begin position="1"/>
        <end position="17"/>
    </location>
</feature>
<dbReference type="PANTHER" id="PTHR21178:SF8">
    <property type="entry name" value="CILIA- AND FLAGELLA-ASSOCIATED PROTEIN 61"/>
    <property type="match status" value="1"/>
</dbReference>
<dbReference type="InterPro" id="IPR038884">
    <property type="entry name" value="CFAP61"/>
</dbReference>
<protein>
    <submittedName>
        <fullName evidence="2">Uncharacterized protein</fullName>
    </submittedName>
</protein>
<dbReference type="Proteomes" id="UP000031443">
    <property type="component" value="Unassembled WGS sequence"/>
</dbReference>
<dbReference type="PANTHER" id="PTHR21178">
    <property type="entry name" value="CILIA- AND FLAGELLA-ASSOCIATED PROTEIN 61"/>
    <property type="match status" value="1"/>
</dbReference>
<evidence type="ECO:0000313" key="2">
    <source>
        <dbReference type="EMBL" id="EMP32648.1"/>
    </source>
</evidence>